<keyword evidence="4" id="KW-0762">Sugar transport</keyword>
<evidence type="ECO:0000256" key="2">
    <source>
        <dbReference type="ARBA" id="ARBA00008520"/>
    </source>
</evidence>
<protein>
    <submittedName>
        <fullName evidence="4">Multiple sugar transport system substrate-binding protein</fullName>
    </submittedName>
</protein>
<evidence type="ECO:0000313" key="4">
    <source>
        <dbReference type="EMBL" id="MBB3900173.1"/>
    </source>
</evidence>
<feature type="signal peptide" evidence="3">
    <location>
        <begin position="1"/>
        <end position="23"/>
    </location>
</feature>
<evidence type="ECO:0000313" key="5">
    <source>
        <dbReference type="Proteomes" id="UP000553193"/>
    </source>
</evidence>
<dbReference type="InterPro" id="IPR006059">
    <property type="entry name" value="SBP"/>
</dbReference>
<name>A0A840AHW0_9PROT</name>
<dbReference type="EMBL" id="JACIDJ010000008">
    <property type="protein sequence ID" value="MBB3900173.1"/>
    <property type="molecule type" value="Genomic_DNA"/>
</dbReference>
<proteinExistence type="inferred from homology"/>
<sequence>MTHRLTRRAALALPASLALPSLALGQAPVDITVHYAQPFIFKPSYDAITEAFARVEPNIRITYVTSPGYPEGTQHILRQAATNQLPDLSFQGLNLLRVFAERGIAQDLMPFITRDGTPQGQGYTDGLLSLGRFNNYQAGLAYAASTAITFLNADLCRRAGVDPDNLPTDWDGHIRLAAAVKERAGGPDGMWFAWSEWMFQTLVLAHGGAMMTPDESDIAFQGEEGLGTLRLHERFVRETQMPALNSNSASQAFAAGRLGAFYWTTAVVRNFIQSVGQSFEFRTYPLPVIPGVAHGTLATGGAAGMLTARDPARREAAWKFLRFATSPQGQALMVMNSGYVPCNQIAIDDPRYLGDFYRQNPLFRAAVTQMGRMAPWFAFPGSNGVRITQAITNNTARVIERTATPVVALADMASEVRRLLPRRS</sequence>
<evidence type="ECO:0000256" key="1">
    <source>
        <dbReference type="ARBA" id="ARBA00004418"/>
    </source>
</evidence>
<dbReference type="PANTHER" id="PTHR43649">
    <property type="entry name" value="ARABINOSE-BINDING PROTEIN-RELATED"/>
    <property type="match status" value="1"/>
</dbReference>
<comment type="caution">
    <text evidence="4">The sequence shown here is derived from an EMBL/GenBank/DDBJ whole genome shotgun (WGS) entry which is preliminary data.</text>
</comment>
<dbReference type="Gene3D" id="3.40.190.10">
    <property type="entry name" value="Periplasmic binding protein-like II"/>
    <property type="match status" value="1"/>
</dbReference>
<dbReference type="Pfam" id="PF13416">
    <property type="entry name" value="SBP_bac_8"/>
    <property type="match status" value="1"/>
</dbReference>
<evidence type="ECO:0000256" key="3">
    <source>
        <dbReference type="SAM" id="SignalP"/>
    </source>
</evidence>
<dbReference type="AlphaFoldDB" id="A0A840AHW0"/>
<dbReference type="SUPFAM" id="SSF53850">
    <property type="entry name" value="Periplasmic binding protein-like II"/>
    <property type="match status" value="1"/>
</dbReference>
<dbReference type="PANTHER" id="PTHR43649:SF12">
    <property type="entry name" value="DIACETYLCHITOBIOSE BINDING PROTEIN DASA"/>
    <property type="match status" value="1"/>
</dbReference>
<dbReference type="InterPro" id="IPR050490">
    <property type="entry name" value="Bact_solute-bd_prot1"/>
</dbReference>
<dbReference type="Proteomes" id="UP000553193">
    <property type="component" value="Unassembled WGS sequence"/>
</dbReference>
<dbReference type="RefSeq" id="WP_184386404.1">
    <property type="nucleotide sequence ID" value="NZ_JACIDJ010000008.1"/>
</dbReference>
<accession>A0A840AHW0</accession>
<dbReference type="GO" id="GO:0042597">
    <property type="term" value="C:periplasmic space"/>
    <property type="evidence" value="ECO:0007669"/>
    <property type="project" value="UniProtKB-SubCell"/>
</dbReference>
<gene>
    <name evidence="4" type="ORF">GGQ83_003643</name>
</gene>
<comment type="subcellular location">
    <subcellularLocation>
        <location evidence="1">Periplasm</location>
    </subcellularLocation>
</comment>
<keyword evidence="5" id="KW-1185">Reference proteome</keyword>
<feature type="chain" id="PRO_5032821422" evidence="3">
    <location>
        <begin position="24"/>
        <end position="424"/>
    </location>
</feature>
<comment type="similarity">
    <text evidence="2">Belongs to the bacterial solute-binding protein 1 family.</text>
</comment>
<organism evidence="4 5">
    <name type="scientific">Roseococcus suduntuyensis</name>
    <dbReference type="NCBI Taxonomy" id="455361"/>
    <lineage>
        <taxon>Bacteria</taxon>
        <taxon>Pseudomonadati</taxon>
        <taxon>Pseudomonadota</taxon>
        <taxon>Alphaproteobacteria</taxon>
        <taxon>Acetobacterales</taxon>
        <taxon>Roseomonadaceae</taxon>
        <taxon>Roseococcus</taxon>
    </lineage>
</organism>
<reference evidence="4 5" key="1">
    <citation type="submission" date="2020-08" db="EMBL/GenBank/DDBJ databases">
        <title>Genomic Encyclopedia of Type Strains, Phase IV (KMG-IV): sequencing the most valuable type-strain genomes for metagenomic binning, comparative biology and taxonomic classification.</title>
        <authorList>
            <person name="Goeker M."/>
        </authorList>
    </citation>
    <scope>NUCLEOTIDE SEQUENCE [LARGE SCALE GENOMIC DNA]</scope>
    <source>
        <strain evidence="4 5">DSM 19979</strain>
    </source>
</reference>
<keyword evidence="3" id="KW-0732">Signal</keyword>
<keyword evidence="4" id="KW-0813">Transport</keyword>